<organism evidence="3 4">
    <name type="scientific">Microbacterium natoriense</name>
    <dbReference type="NCBI Taxonomy" id="284570"/>
    <lineage>
        <taxon>Bacteria</taxon>
        <taxon>Bacillati</taxon>
        <taxon>Actinomycetota</taxon>
        <taxon>Actinomycetes</taxon>
        <taxon>Micrococcales</taxon>
        <taxon>Microbacteriaceae</taxon>
        <taxon>Microbacterium</taxon>
    </lineage>
</organism>
<evidence type="ECO:0000256" key="2">
    <source>
        <dbReference type="SAM" id="Phobius"/>
    </source>
</evidence>
<keyword evidence="2" id="KW-1133">Transmembrane helix</keyword>
<dbReference type="Gene3D" id="2.60.40.1240">
    <property type="match status" value="1"/>
</dbReference>
<gene>
    <name evidence="3" type="ORF">QFZ53_003681</name>
</gene>
<name>A0AAW8F131_9MICO</name>
<sequence length="220" mass="23224">MIDVRGARDRARAIAARGFRSVFSRRALPAWITVGTVAAAAAALIAVGAFDTAENEPAATALGEEVRLPTYSITVLDVEVTDAVEEQFLEADEGESLLLVTMRLENLSDSTIGVDGSADEVSSNLLNTASPMLDLSGVTEIGSARYWRDVTSSRRPLLQPEVPAVITVAWTVKTADLGSDGIVLDVHEADPRHGNIVVASSAVTWRQGALVARIDLEAGG</sequence>
<dbReference type="EMBL" id="JAUSXV010000001">
    <property type="protein sequence ID" value="MDQ0649485.1"/>
    <property type="molecule type" value="Genomic_DNA"/>
</dbReference>
<evidence type="ECO:0000313" key="3">
    <source>
        <dbReference type="EMBL" id="MDQ0649485.1"/>
    </source>
</evidence>
<evidence type="ECO:0000256" key="1">
    <source>
        <dbReference type="ARBA" id="ARBA00022729"/>
    </source>
</evidence>
<dbReference type="InterPro" id="IPR029050">
    <property type="entry name" value="Immunoprotect_excell_Ig-like"/>
</dbReference>
<dbReference type="AlphaFoldDB" id="A0AAW8F131"/>
<keyword evidence="4" id="KW-1185">Reference proteome</keyword>
<keyword evidence="1" id="KW-0732">Signal</keyword>
<evidence type="ECO:0000313" key="4">
    <source>
        <dbReference type="Proteomes" id="UP001244427"/>
    </source>
</evidence>
<comment type="caution">
    <text evidence="3">The sequence shown here is derived from an EMBL/GenBank/DDBJ whole genome shotgun (WGS) entry which is preliminary data.</text>
</comment>
<evidence type="ECO:0008006" key="5">
    <source>
        <dbReference type="Google" id="ProtNLM"/>
    </source>
</evidence>
<keyword evidence="2" id="KW-0472">Membrane</keyword>
<dbReference type="RefSeq" id="WP_307298852.1">
    <property type="nucleotide sequence ID" value="NZ_JAUSXV010000001.1"/>
</dbReference>
<feature type="transmembrane region" description="Helical" evidence="2">
    <location>
        <begin position="27"/>
        <end position="50"/>
    </location>
</feature>
<proteinExistence type="predicted"/>
<dbReference type="Proteomes" id="UP001244427">
    <property type="component" value="Unassembled WGS sequence"/>
</dbReference>
<accession>A0AAW8F131</accession>
<keyword evidence="2" id="KW-0812">Transmembrane</keyword>
<protein>
    <recommendedName>
        <fullName evidence="5">DUF4352 domain-containing protein</fullName>
    </recommendedName>
</protein>
<reference evidence="3 4" key="1">
    <citation type="submission" date="2023-07" db="EMBL/GenBank/DDBJ databases">
        <title>Comparative genomics of wheat-associated soil bacteria to identify genetic determinants of phenazine resistance.</title>
        <authorList>
            <person name="Mouncey N."/>
        </authorList>
    </citation>
    <scope>NUCLEOTIDE SEQUENCE [LARGE SCALE GENOMIC DNA]</scope>
    <source>
        <strain evidence="3 4">W4I9-1</strain>
    </source>
</reference>